<accession>A0ACC4E0U5</accession>
<keyword evidence="2" id="KW-1185">Reference proteome</keyword>
<dbReference type="Proteomes" id="UP001638806">
    <property type="component" value="Unassembled WGS sequence"/>
</dbReference>
<comment type="caution">
    <text evidence="1">The sequence shown here is derived from an EMBL/GenBank/DDBJ whole genome shotgun (WGS) entry which is preliminary data.</text>
</comment>
<organism evidence="1 2">
    <name type="scientific">Purpureocillium lilacinum</name>
    <name type="common">Paecilomyces lilacinus</name>
    <dbReference type="NCBI Taxonomy" id="33203"/>
    <lineage>
        <taxon>Eukaryota</taxon>
        <taxon>Fungi</taxon>
        <taxon>Dikarya</taxon>
        <taxon>Ascomycota</taxon>
        <taxon>Pezizomycotina</taxon>
        <taxon>Sordariomycetes</taxon>
        <taxon>Hypocreomycetidae</taxon>
        <taxon>Hypocreales</taxon>
        <taxon>Ophiocordycipitaceae</taxon>
        <taxon>Purpureocillium</taxon>
    </lineage>
</organism>
<evidence type="ECO:0000313" key="2">
    <source>
        <dbReference type="Proteomes" id="UP001638806"/>
    </source>
</evidence>
<gene>
    <name evidence="1" type="ORF">ACCO45_003440</name>
</gene>
<proteinExistence type="predicted"/>
<evidence type="ECO:0000313" key="1">
    <source>
        <dbReference type="EMBL" id="KAL3961917.1"/>
    </source>
</evidence>
<name>A0ACC4E0U5_PURLI</name>
<reference evidence="1" key="1">
    <citation type="submission" date="2024-12" db="EMBL/GenBank/DDBJ databases">
        <title>Comparative genomics and development of molecular markers within Purpureocillium lilacinum and among Purpureocillium species.</title>
        <authorList>
            <person name="Yeh Z.-Y."/>
            <person name="Ni N.-T."/>
            <person name="Lo P.-H."/>
            <person name="Mushyakhwo K."/>
            <person name="Lin C.-F."/>
            <person name="Nai Y.-S."/>
        </authorList>
    </citation>
    <scope>NUCLEOTIDE SEQUENCE</scope>
    <source>
        <strain evidence="1">NCHU-NPUST-175</strain>
    </source>
</reference>
<sequence>MSAHKLVEYSGRWEKARSLPSLPRRLPRNLKRLSIIKPTKSTQTRTMAFFPRHCYNREASFTPLFRLLDEFDSYSRGSTQTRRPANPTWQPKFDVRETREHYELHGELPGVDRENVQIDFTEPQTLVVRGRTERSYTTSSADSDELEGTHTPDTITESGEEPHGSPHQATVEDESDSAYEVVEKAQQQTTKKPEEVAKKPTDTAKYWLSERSIGEFSRTFSFPSRIDQDAVTANFKDGILSVTVPKAKPHEARRIAIN</sequence>
<dbReference type="EMBL" id="JBGNUJ010000003">
    <property type="protein sequence ID" value="KAL3961917.1"/>
    <property type="molecule type" value="Genomic_DNA"/>
</dbReference>
<protein>
    <submittedName>
        <fullName evidence="1">Uncharacterized protein</fullName>
    </submittedName>
</protein>